<evidence type="ECO:0000256" key="1">
    <source>
        <dbReference type="SAM" id="Coils"/>
    </source>
</evidence>
<gene>
    <name evidence="2" type="ORF">OKIOD_LOCUS14567</name>
</gene>
<accession>A0ABN7T809</accession>
<keyword evidence="3" id="KW-1185">Reference proteome</keyword>
<keyword evidence="1" id="KW-0175">Coiled coil</keyword>
<evidence type="ECO:0000313" key="2">
    <source>
        <dbReference type="EMBL" id="CAG5111499.1"/>
    </source>
</evidence>
<proteinExistence type="predicted"/>
<protein>
    <submittedName>
        <fullName evidence="2">Oidioi.mRNA.OKI2018_I69.chr2.g5802.t1.cds</fullName>
    </submittedName>
</protein>
<feature type="coiled-coil region" evidence="1">
    <location>
        <begin position="138"/>
        <end position="175"/>
    </location>
</feature>
<reference evidence="2 3" key="1">
    <citation type="submission" date="2021-04" db="EMBL/GenBank/DDBJ databases">
        <authorList>
            <person name="Bliznina A."/>
        </authorList>
    </citation>
    <scope>NUCLEOTIDE SEQUENCE [LARGE SCALE GENOMIC DNA]</scope>
</reference>
<sequence length="233" mass="27652">MEQFFHSLLQTNPLSSLTLRIVRDRYKAEFNKDQDLSPPQFKTLRCVVDEIAKAEMNRKFSSMGIDGIKLEEARKIIEEEIDSMTRKLDGKDDQTRNRLELCRKLNDSFRLLESKLEKNDVEEKQQIAQFLIEAAEKLKGIRERRARTDRKKALIEEELARAEIEEAELKRLETKTKRHYYEIFCIKTFECDQDEVAADQEEEIERHFAAVIRASEETNKILNDFESRSKMWE</sequence>
<evidence type="ECO:0000313" key="3">
    <source>
        <dbReference type="Proteomes" id="UP001158576"/>
    </source>
</evidence>
<dbReference type="EMBL" id="OU015567">
    <property type="protein sequence ID" value="CAG5111499.1"/>
    <property type="molecule type" value="Genomic_DNA"/>
</dbReference>
<organism evidence="2 3">
    <name type="scientific">Oikopleura dioica</name>
    <name type="common">Tunicate</name>
    <dbReference type="NCBI Taxonomy" id="34765"/>
    <lineage>
        <taxon>Eukaryota</taxon>
        <taxon>Metazoa</taxon>
        <taxon>Chordata</taxon>
        <taxon>Tunicata</taxon>
        <taxon>Appendicularia</taxon>
        <taxon>Copelata</taxon>
        <taxon>Oikopleuridae</taxon>
        <taxon>Oikopleura</taxon>
    </lineage>
</organism>
<name>A0ABN7T809_OIKDI</name>
<dbReference type="Proteomes" id="UP001158576">
    <property type="component" value="Chromosome 2"/>
</dbReference>